<feature type="transmembrane region" description="Helical" evidence="1">
    <location>
        <begin position="164"/>
        <end position="190"/>
    </location>
</feature>
<comment type="subcellular location">
    <subcellularLocation>
        <location evidence="1">Cell membrane</location>
        <topology evidence="1">Multi-pass membrane protein</topology>
    </subcellularLocation>
</comment>
<keyword evidence="1" id="KW-0813">Transport</keyword>
<dbReference type="InterPro" id="IPR003744">
    <property type="entry name" value="YhhQ"/>
</dbReference>
<dbReference type="KEGG" id="mcos:GM418_14730"/>
<dbReference type="RefSeq" id="WP_158867604.1">
    <property type="nucleotide sequence ID" value="NZ_CP046401.1"/>
</dbReference>
<evidence type="ECO:0000313" key="3">
    <source>
        <dbReference type="Proteomes" id="UP000428260"/>
    </source>
</evidence>
<comment type="function">
    <text evidence="1">Involved in the import of queuosine (Q) precursors, required for Q precursor salvage.</text>
</comment>
<organism evidence="2 3">
    <name type="scientific">Maribellus comscasis</name>
    <dbReference type="NCBI Taxonomy" id="2681766"/>
    <lineage>
        <taxon>Bacteria</taxon>
        <taxon>Pseudomonadati</taxon>
        <taxon>Bacteroidota</taxon>
        <taxon>Bacteroidia</taxon>
        <taxon>Marinilabiliales</taxon>
        <taxon>Prolixibacteraceae</taxon>
        <taxon>Maribellus</taxon>
    </lineage>
</organism>
<keyword evidence="1" id="KW-0472">Membrane</keyword>
<dbReference type="HAMAP" id="MF_02088">
    <property type="entry name" value="Q_prec_transport"/>
    <property type="match status" value="1"/>
</dbReference>
<proteinExistence type="inferred from homology"/>
<keyword evidence="3" id="KW-1185">Reference proteome</keyword>
<feature type="transmembrane region" description="Helical" evidence="1">
    <location>
        <begin position="196"/>
        <end position="221"/>
    </location>
</feature>
<dbReference type="NCBIfam" id="TIGR00697">
    <property type="entry name" value="queuosine precursor transporter"/>
    <property type="match status" value="1"/>
</dbReference>
<name>A0A6I6JUY5_9BACT</name>
<dbReference type="EMBL" id="CP046401">
    <property type="protein sequence ID" value="QGY44878.1"/>
    <property type="molecule type" value="Genomic_DNA"/>
</dbReference>
<sequence length="238" mass="27336">MQNELLWLAMLLANFFLIILAYKLFGKWGLVMWIPISVIVANIQVIQTIQLFGLVATLGNIVYATSFLVTDILSENYGKEEAKKAVWIGFFSLISMTLLMNLALVFVPLEGDEFAAVTHEATSTIFKLMPRIAVASLAAYLLSQRHDVWAYHFWRKRFSKDSQIWLRNNLSTMVSQLIDSLVFVLIAFYGVYETGILFEIFITTYFLKWIVAAADTPFVYWAKRIEKRNKFVMQNTGS</sequence>
<dbReference type="PANTHER" id="PTHR34300">
    <property type="entry name" value="QUEUOSINE PRECURSOR TRANSPORTER-RELATED"/>
    <property type="match status" value="1"/>
</dbReference>
<feature type="transmembrane region" description="Helical" evidence="1">
    <location>
        <begin position="125"/>
        <end position="143"/>
    </location>
</feature>
<feature type="transmembrane region" description="Helical" evidence="1">
    <location>
        <begin position="6"/>
        <end position="25"/>
    </location>
</feature>
<evidence type="ECO:0000313" key="2">
    <source>
        <dbReference type="EMBL" id="QGY44878.1"/>
    </source>
</evidence>
<dbReference type="GO" id="GO:0022857">
    <property type="term" value="F:transmembrane transporter activity"/>
    <property type="evidence" value="ECO:0007669"/>
    <property type="project" value="UniProtKB-UniRule"/>
</dbReference>
<evidence type="ECO:0000256" key="1">
    <source>
        <dbReference type="HAMAP-Rule" id="MF_02088"/>
    </source>
</evidence>
<dbReference type="Proteomes" id="UP000428260">
    <property type="component" value="Chromosome"/>
</dbReference>
<comment type="similarity">
    <text evidence="1">Belongs to the vitamin uptake transporter (VUT/ECF) (TC 2.A.88) family. Q precursor transporter subfamily.</text>
</comment>
<keyword evidence="1" id="KW-1133">Transmembrane helix</keyword>
<dbReference type="GO" id="GO:0005886">
    <property type="term" value="C:plasma membrane"/>
    <property type="evidence" value="ECO:0007669"/>
    <property type="project" value="UniProtKB-SubCell"/>
</dbReference>
<keyword evidence="1" id="KW-1003">Cell membrane</keyword>
<accession>A0A6I6JUY5</accession>
<gene>
    <name evidence="2" type="ORF">GM418_14730</name>
</gene>
<feature type="transmembrane region" description="Helical" evidence="1">
    <location>
        <begin position="85"/>
        <end position="105"/>
    </location>
</feature>
<feature type="transmembrane region" description="Helical" evidence="1">
    <location>
        <begin position="52"/>
        <end position="73"/>
    </location>
</feature>
<reference evidence="2 3" key="1">
    <citation type="submission" date="2019-11" db="EMBL/GenBank/DDBJ databases">
        <authorList>
            <person name="Zheng R.K."/>
            <person name="Sun C.M."/>
        </authorList>
    </citation>
    <scope>NUCLEOTIDE SEQUENCE [LARGE SCALE GENOMIC DNA]</scope>
    <source>
        <strain evidence="2 3">WC007</strain>
    </source>
</reference>
<dbReference type="Pfam" id="PF02592">
    <property type="entry name" value="Vut_1"/>
    <property type="match status" value="1"/>
</dbReference>
<keyword evidence="1" id="KW-0812">Transmembrane</keyword>
<dbReference type="AlphaFoldDB" id="A0A6I6JUY5"/>
<feature type="transmembrane region" description="Helical" evidence="1">
    <location>
        <begin position="30"/>
        <end position="46"/>
    </location>
</feature>
<dbReference type="PANTHER" id="PTHR34300:SF2">
    <property type="entry name" value="QUEUOSINE PRECURSOR TRANSPORTER-RELATED"/>
    <property type="match status" value="1"/>
</dbReference>
<protein>
    <recommendedName>
        <fullName evidence="1">Probable queuosine precursor transporter</fullName>
        <shortName evidence="1">Q precursor transporter</shortName>
    </recommendedName>
</protein>